<dbReference type="CDD" id="cd16917">
    <property type="entry name" value="HATPase_UhpB-NarQ-NarX-like"/>
    <property type="match status" value="1"/>
</dbReference>
<keyword evidence="10" id="KW-0812">Transmembrane</keyword>
<dbReference type="InterPro" id="IPR011712">
    <property type="entry name" value="Sig_transdc_His_kin_sub3_dim/P"/>
</dbReference>
<dbReference type="InterPro" id="IPR003594">
    <property type="entry name" value="HATPase_dom"/>
</dbReference>
<dbReference type="InterPro" id="IPR050482">
    <property type="entry name" value="Sensor_HK_TwoCompSys"/>
</dbReference>
<evidence type="ECO:0000256" key="5">
    <source>
        <dbReference type="ARBA" id="ARBA00022741"/>
    </source>
</evidence>
<keyword evidence="10" id="KW-0472">Membrane</keyword>
<accession>A0ABU8LBK3</accession>
<keyword evidence="8" id="KW-0902">Two-component regulatory system</keyword>
<evidence type="ECO:0000256" key="1">
    <source>
        <dbReference type="ARBA" id="ARBA00000085"/>
    </source>
</evidence>
<name>A0ABU8LBK3_9MICO</name>
<dbReference type="EMBL" id="JBBDGM010000004">
    <property type="protein sequence ID" value="MEJ1087956.1"/>
    <property type="molecule type" value="Genomic_DNA"/>
</dbReference>
<evidence type="ECO:0000256" key="9">
    <source>
        <dbReference type="SAM" id="MobiDB-lite"/>
    </source>
</evidence>
<comment type="caution">
    <text evidence="14">The sequence shown here is derived from an EMBL/GenBank/DDBJ whole genome shotgun (WGS) entry which is preliminary data.</text>
</comment>
<dbReference type="Pfam" id="PF23539">
    <property type="entry name" value="DUF7134"/>
    <property type="match status" value="1"/>
</dbReference>
<evidence type="ECO:0000256" key="10">
    <source>
        <dbReference type="SAM" id="Phobius"/>
    </source>
</evidence>
<evidence type="ECO:0000259" key="11">
    <source>
        <dbReference type="Pfam" id="PF02518"/>
    </source>
</evidence>
<keyword evidence="10" id="KW-1133">Transmembrane helix</keyword>
<feature type="transmembrane region" description="Helical" evidence="10">
    <location>
        <begin position="118"/>
        <end position="137"/>
    </location>
</feature>
<feature type="domain" description="Signal transduction histidine kinase subgroup 3 dimerisation and phosphoacceptor" evidence="12">
    <location>
        <begin position="189"/>
        <end position="250"/>
    </location>
</feature>
<evidence type="ECO:0000259" key="13">
    <source>
        <dbReference type="Pfam" id="PF23539"/>
    </source>
</evidence>
<feature type="region of interest" description="Disordered" evidence="9">
    <location>
        <begin position="335"/>
        <end position="363"/>
    </location>
</feature>
<dbReference type="SUPFAM" id="SSF55874">
    <property type="entry name" value="ATPase domain of HSP90 chaperone/DNA topoisomerase II/histidine kinase"/>
    <property type="match status" value="1"/>
</dbReference>
<keyword evidence="4" id="KW-0808">Transferase</keyword>
<evidence type="ECO:0000313" key="14">
    <source>
        <dbReference type="EMBL" id="MEJ1087956.1"/>
    </source>
</evidence>
<feature type="compositionally biased region" description="Basic and acidic residues" evidence="9">
    <location>
        <begin position="347"/>
        <end position="356"/>
    </location>
</feature>
<protein>
    <recommendedName>
        <fullName evidence="2">histidine kinase</fullName>
        <ecNumber evidence="2">2.7.13.3</ecNumber>
    </recommendedName>
</protein>
<evidence type="ECO:0000256" key="4">
    <source>
        <dbReference type="ARBA" id="ARBA00022679"/>
    </source>
</evidence>
<evidence type="ECO:0000256" key="3">
    <source>
        <dbReference type="ARBA" id="ARBA00022553"/>
    </source>
</evidence>
<feature type="transmembrane region" description="Helical" evidence="10">
    <location>
        <begin position="72"/>
        <end position="97"/>
    </location>
</feature>
<dbReference type="EC" id="2.7.13.3" evidence="2"/>
<reference evidence="14 15" key="1">
    <citation type="submission" date="2024-02" db="EMBL/GenBank/DDBJ databases">
        <authorList>
            <person name="Saticioglu I.B."/>
        </authorList>
    </citation>
    <scope>NUCLEOTIDE SEQUENCE [LARGE SCALE GENOMIC DNA]</scope>
    <source>
        <strain evidence="14 15">Mu-80</strain>
    </source>
</reference>
<dbReference type="InterPro" id="IPR055558">
    <property type="entry name" value="DUF7134"/>
</dbReference>
<dbReference type="RefSeq" id="WP_337331623.1">
    <property type="nucleotide sequence ID" value="NZ_JBBDGM010000004.1"/>
</dbReference>
<feature type="domain" description="Histidine kinase/HSP90-like ATPase" evidence="11">
    <location>
        <begin position="299"/>
        <end position="397"/>
    </location>
</feature>
<keyword evidence="6 14" id="KW-0418">Kinase</keyword>
<dbReference type="GO" id="GO:0016301">
    <property type="term" value="F:kinase activity"/>
    <property type="evidence" value="ECO:0007669"/>
    <property type="project" value="UniProtKB-KW"/>
</dbReference>
<evidence type="ECO:0000313" key="15">
    <source>
        <dbReference type="Proteomes" id="UP001371224"/>
    </source>
</evidence>
<feature type="transmembrane region" description="Helical" evidence="10">
    <location>
        <begin position="15"/>
        <end position="38"/>
    </location>
</feature>
<gene>
    <name evidence="14" type="ORF">WDU99_06455</name>
</gene>
<evidence type="ECO:0000256" key="7">
    <source>
        <dbReference type="ARBA" id="ARBA00022840"/>
    </source>
</evidence>
<sequence>MTASSGTTPALRTPLRLGVIVPVLLTIILLPASLIALVQPVALPLPLILVAGVLFIGLHAVSFLASRHPLPAFAAASAIMLALALFPVVAGVGAALYPSGLAYLLFVHQVAVRCARRWALAAIAIAVVGSAIVAITTTEIPDALLRFGVFLGLAAANAAAWAFGLLQRVRQAQAVEREQSRLREARAAERARISAELHDVVAHALTVMIAQADVARGFLREQPEVSDRALGVVLDSGRDALRGLRGIVRDDAADAGGPRVPTPDLDDITALIAAARSPETRIDHDQHGVPLPLPVAARLALLSVIREGLTNAIRHTVPPRSVRVRVEWETAAVTATIDDDGGSARPDAPHDPDVPRGADLGTGTGLIGLAERARLVGGTLESGATAGGWRLTATLPVSDAGSAAIADHQVPPEQESP</sequence>
<keyword evidence="15" id="KW-1185">Reference proteome</keyword>
<feature type="transmembrane region" description="Helical" evidence="10">
    <location>
        <begin position="143"/>
        <end position="166"/>
    </location>
</feature>
<dbReference type="Proteomes" id="UP001371224">
    <property type="component" value="Unassembled WGS sequence"/>
</dbReference>
<dbReference type="InterPro" id="IPR036890">
    <property type="entry name" value="HATPase_C_sf"/>
</dbReference>
<evidence type="ECO:0000256" key="8">
    <source>
        <dbReference type="ARBA" id="ARBA00023012"/>
    </source>
</evidence>
<comment type="catalytic activity">
    <reaction evidence="1">
        <text>ATP + protein L-histidine = ADP + protein N-phospho-L-histidine.</text>
        <dbReference type="EC" id="2.7.13.3"/>
    </reaction>
</comment>
<proteinExistence type="predicted"/>
<feature type="domain" description="DUF7134" evidence="13">
    <location>
        <begin position="53"/>
        <end position="171"/>
    </location>
</feature>
<feature type="transmembrane region" description="Helical" evidence="10">
    <location>
        <begin position="45"/>
        <end position="66"/>
    </location>
</feature>
<keyword evidence="5" id="KW-0547">Nucleotide-binding</keyword>
<dbReference type="Pfam" id="PF02518">
    <property type="entry name" value="HATPase_c"/>
    <property type="match status" value="1"/>
</dbReference>
<evidence type="ECO:0000256" key="2">
    <source>
        <dbReference type="ARBA" id="ARBA00012438"/>
    </source>
</evidence>
<keyword evidence="7" id="KW-0067">ATP-binding</keyword>
<keyword evidence="3" id="KW-0597">Phosphoprotein</keyword>
<dbReference type="Pfam" id="PF07730">
    <property type="entry name" value="HisKA_3"/>
    <property type="match status" value="1"/>
</dbReference>
<dbReference type="Gene3D" id="3.30.565.10">
    <property type="entry name" value="Histidine kinase-like ATPase, C-terminal domain"/>
    <property type="match status" value="1"/>
</dbReference>
<dbReference type="PANTHER" id="PTHR24421:SF10">
    <property type="entry name" value="NITRATE_NITRITE SENSOR PROTEIN NARQ"/>
    <property type="match status" value="1"/>
</dbReference>
<organism evidence="14 15">
    <name type="scientific">Microbacterium bandirmense</name>
    <dbReference type="NCBI Taxonomy" id="3122050"/>
    <lineage>
        <taxon>Bacteria</taxon>
        <taxon>Bacillati</taxon>
        <taxon>Actinomycetota</taxon>
        <taxon>Actinomycetes</taxon>
        <taxon>Micrococcales</taxon>
        <taxon>Microbacteriaceae</taxon>
        <taxon>Microbacterium</taxon>
    </lineage>
</organism>
<dbReference type="PANTHER" id="PTHR24421">
    <property type="entry name" value="NITRATE/NITRITE SENSOR PROTEIN NARX-RELATED"/>
    <property type="match status" value="1"/>
</dbReference>
<evidence type="ECO:0000256" key="6">
    <source>
        <dbReference type="ARBA" id="ARBA00022777"/>
    </source>
</evidence>
<dbReference type="Gene3D" id="1.20.5.1930">
    <property type="match status" value="1"/>
</dbReference>
<evidence type="ECO:0000259" key="12">
    <source>
        <dbReference type="Pfam" id="PF07730"/>
    </source>
</evidence>